<accession>A0AAU1UM97</accession>
<sequence length="99" mass="10856">MELHSEALGVRMVRADTIEQVWWDVKRPEFMTIGLSGGQEVRQDVRAGFPSDDIEEDEAADLCTSWWSASPKPPTTVVPAWCGWPVTRTPGASSGSVVP</sequence>
<protein>
    <submittedName>
        <fullName evidence="1">Uncharacterized protein</fullName>
    </submittedName>
</protein>
<dbReference type="AlphaFoldDB" id="A0AAU1UM97"/>
<name>A0AAU1UM97_9ACTN</name>
<dbReference type="EMBL" id="CP108195">
    <property type="protein sequence ID" value="WTS18373.1"/>
    <property type="molecule type" value="Genomic_DNA"/>
</dbReference>
<proteinExistence type="predicted"/>
<gene>
    <name evidence="1" type="ORF">OHU69_49925</name>
</gene>
<reference evidence="1" key="1">
    <citation type="submission" date="2022-10" db="EMBL/GenBank/DDBJ databases">
        <title>The complete genomes of actinobacterial strains from the NBC collection.</title>
        <authorList>
            <person name="Joergensen T.S."/>
            <person name="Alvarez Arevalo M."/>
            <person name="Sterndorff E.B."/>
            <person name="Faurdal D."/>
            <person name="Vuksanovic O."/>
            <person name="Mourched A.-S."/>
            <person name="Charusanti P."/>
            <person name="Shaw S."/>
            <person name="Blin K."/>
            <person name="Weber T."/>
        </authorList>
    </citation>
    <scope>NUCLEOTIDE SEQUENCE</scope>
    <source>
        <strain evidence="1">NBC_00119</strain>
    </source>
</reference>
<evidence type="ECO:0000313" key="1">
    <source>
        <dbReference type="EMBL" id="WTS18373.1"/>
    </source>
</evidence>
<organism evidence="1">
    <name type="scientific">Streptomyces sp. NBC_00119</name>
    <dbReference type="NCBI Taxonomy" id="2975659"/>
    <lineage>
        <taxon>Bacteria</taxon>
        <taxon>Bacillati</taxon>
        <taxon>Actinomycetota</taxon>
        <taxon>Actinomycetes</taxon>
        <taxon>Kitasatosporales</taxon>
        <taxon>Streptomycetaceae</taxon>
        <taxon>Streptomyces</taxon>
    </lineage>
</organism>